<dbReference type="NCBIfam" id="TIGR00231">
    <property type="entry name" value="small_GTP"/>
    <property type="match status" value="1"/>
</dbReference>
<organism evidence="11 12">
    <name type="scientific">Buchnera aphidicola</name>
    <name type="common">Stegophylla sp.</name>
    <dbReference type="NCBI Taxonomy" id="2315800"/>
    <lineage>
        <taxon>Bacteria</taxon>
        <taxon>Pseudomonadati</taxon>
        <taxon>Pseudomonadota</taxon>
        <taxon>Gammaproteobacteria</taxon>
        <taxon>Enterobacterales</taxon>
        <taxon>Erwiniaceae</taxon>
        <taxon>Buchnera</taxon>
    </lineage>
</organism>
<evidence type="ECO:0000256" key="9">
    <source>
        <dbReference type="RuleBase" id="RU000644"/>
    </source>
</evidence>
<dbReference type="FunFam" id="3.40.50.10050:FF:000001">
    <property type="entry name" value="Translation initiation factor IF-2"/>
    <property type="match status" value="1"/>
</dbReference>
<dbReference type="Proteomes" id="UP000298636">
    <property type="component" value="Chromosome"/>
</dbReference>
<dbReference type="FunFam" id="3.40.50.300:FF:000019">
    <property type="entry name" value="Translation initiation factor IF-2"/>
    <property type="match status" value="1"/>
</dbReference>
<dbReference type="CDD" id="cd01887">
    <property type="entry name" value="IF2_eIF5B"/>
    <property type="match status" value="1"/>
</dbReference>
<comment type="subcellular location">
    <subcellularLocation>
        <location evidence="8">Cytoplasm</location>
    </subcellularLocation>
</comment>
<evidence type="ECO:0000256" key="8">
    <source>
        <dbReference type="HAMAP-Rule" id="MF_00100"/>
    </source>
</evidence>
<evidence type="ECO:0000256" key="4">
    <source>
        <dbReference type="ARBA" id="ARBA00022741"/>
    </source>
</evidence>
<accession>A0A4D6YBC3</accession>
<gene>
    <name evidence="8" type="primary">infB</name>
    <name evidence="11" type="ORF">D9V79_01155</name>
</gene>
<evidence type="ECO:0000259" key="10">
    <source>
        <dbReference type="PROSITE" id="PS51722"/>
    </source>
</evidence>
<dbReference type="GO" id="GO:0005829">
    <property type="term" value="C:cytosol"/>
    <property type="evidence" value="ECO:0007669"/>
    <property type="project" value="TreeGrafter"/>
</dbReference>
<dbReference type="InterPro" id="IPR000795">
    <property type="entry name" value="T_Tr_GTP-bd_dom"/>
</dbReference>
<dbReference type="Pfam" id="PF11987">
    <property type="entry name" value="IF-2"/>
    <property type="match status" value="1"/>
</dbReference>
<dbReference type="SUPFAM" id="SSF52156">
    <property type="entry name" value="Initiation factor IF2/eIF5b, domain 3"/>
    <property type="match status" value="1"/>
</dbReference>
<feature type="domain" description="Tr-type G" evidence="10">
    <location>
        <begin position="32"/>
        <end position="201"/>
    </location>
</feature>
<keyword evidence="12" id="KW-1185">Reference proteome</keyword>
<comment type="caution">
    <text evidence="8">Lacks conserved residue(s) required for the propagation of feature annotation.</text>
</comment>
<dbReference type="SUPFAM" id="SSF52540">
    <property type="entry name" value="P-loop containing nucleoside triphosphate hydrolases"/>
    <property type="match status" value="1"/>
</dbReference>
<dbReference type="InterPro" id="IPR005225">
    <property type="entry name" value="Small_GTP-bd"/>
</dbReference>
<dbReference type="PANTHER" id="PTHR43381:SF5">
    <property type="entry name" value="TR-TYPE G DOMAIN-CONTAINING PROTEIN"/>
    <property type="match status" value="1"/>
</dbReference>
<feature type="binding site" evidence="8">
    <location>
        <begin position="141"/>
        <end position="144"/>
    </location>
    <ligand>
        <name>GTP</name>
        <dbReference type="ChEBI" id="CHEBI:37565"/>
    </ligand>
</feature>
<proteinExistence type="inferred from homology"/>
<dbReference type="NCBIfam" id="TIGR00487">
    <property type="entry name" value="IF-2"/>
    <property type="match status" value="1"/>
</dbReference>
<comment type="function">
    <text evidence="7 8 9">One of the essential components for the initiation of protein synthesis. Protects formylmethionyl-tRNA from spontaneous hydrolysis and promotes its binding to the 30S ribosomal subunits. Also involved in the hydrolysis of GTP during the formation of the 70S ribosomal complex.</text>
</comment>
<dbReference type="InterPro" id="IPR044145">
    <property type="entry name" value="IF2_II"/>
</dbReference>
<dbReference type="Gene3D" id="3.40.50.10050">
    <property type="entry name" value="Translation initiation factor IF- 2, domain 3"/>
    <property type="match status" value="1"/>
</dbReference>
<dbReference type="Gene3D" id="2.40.30.10">
    <property type="entry name" value="Translation factors"/>
    <property type="match status" value="2"/>
</dbReference>
<dbReference type="InterPro" id="IPR009000">
    <property type="entry name" value="Transl_B-barrel_sf"/>
</dbReference>
<evidence type="ECO:0000256" key="6">
    <source>
        <dbReference type="ARBA" id="ARBA00023134"/>
    </source>
</evidence>
<comment type="similarity">
    <text evidence="1 8 9">Belongs to the TRAFAC class translation factor GTPase superfamily. Classic translation factor GTPase family. IF-2 subfamily.</text>
</comment>
<keyword evidence="4 8" id="KW-0547">Nucleotide-binding</keyword>
<dbReference type="SUPFAM" id="SSF50447">
    <property type="entry name" value="Translation proteins"/>
    <property type="match status" value="2"/>
</dbReference>
<dbReference type="GO" id="GO:0003743">
    <property type="term" value="F:translation initiation factor activity"/>
    <property type="evidence" value="ECO:0007669"/>
    <property type="project" value="UniProtKB-UniRule"/>
</dbReference>
<evidence type="ECO:0000256" key="7">
    <source>
        <dbReference type="ARBA" id="ARBA00025162"/>
    </source>
</evidence>
<dbReference type="InterPro" id="IPR027417">
    <property type="entry name" value="P-loop_NTPase"/>
</dbReference>
<dbReference type="Gene3D" id="3.40.50.300">
    <property type="entry name" value="P-loop containing nucleotide triphosphate hydrolases"/>
    <property type="match status" value="1"/>
</dbReference>
<reference evidence="11 12" key="1">
    <citation type="submission" date="2018-10" db="EMBL/GenBank/DDBJ databases">
        <title>Comparative functional genomics of the obligate endosymbiont Buchnera aphidicola.</title>
        <authorList>
            <person name="Chong R.A."/>
        </authorList>
    </citation>
    <scope>NUCLEOTIDE SEQUENCE [LARGE SCALE GENOMIC DNA]</scope>
    <source>
        <strain evidence="11 12">Ssp</strain>
    </source>
</reference>
<dbReference type="CDD" id="cd03702">
    <property type="entry name" value="IF2_mtIF2_II"/>
    <property type="match status" value="1"/>
</dbReference>
<dbReference type="GO" id="GO:0003924">
    <property type="term" value="F:GTPase activity"/>
    <property type="evidence" value="ECO:0007669"/>
    <property type="project" value="UniProtKB-UniRule"/>
</dbReference>
<feature type="binding site" evidence="8">
    <location>
        <begin position="87"/>
        <end position="91"/>
    </location>
    <ligand>
        <name>GTP</name>
        <dbReference type="ChEBI" id="CHEBI:37565"/>
    </ligand>
</feature>
<sequence>MGYNVIIKNENKSKKALKNNQKVLNKKCIKKVRPPVVTIMGHVNHGKTTLLDCIRSSNVADHEFGGITQHINAYHVKTKKGVITFLDTPGHDAFTSMRSRGVKITDIIVLVIAGDDGVKPQTIEVIRYAQESNVPILVAISKIDKPESNPEKIKKELMKYNILPEEWGGQNIFVNISSKNRESINELLDSILLQSELLELTAIYSGLASGMIIESYLDKNKGVISTILVQQGILKKGDVILCGLEYGKIRSIQDSFGCELQSSEPSIPVKILGFSGVPISGDFFTIIEHEKKAREISISRKKKFREMKLYKTKKITIDNIFDNLNNKNNVFLNIILKTDVQGSLEAILYSLNNIQHKNVSIKIVYANVGNITETDVSLALTSKSIIIAFNVQVNISIKYMIINKNIDIRYYSVIYNLIDDLKSIVLGLLSPQYNKKIMGIAEVRNIFKSSKSVIAGCMVTKGIIKRYNHIHLIRNNLIIHEGELESLRHFKQDIKEVNTGKECGLSIKNCNDMNIGDIIKSFEVIKLKI</sequence>
<evidence type="ECO:0000256" key="3">
    <source>
        <dbReference type="ARBA" id="ARBA00022540"/>
    </source>
</evidence>
<name>A0A4D6YBC3_9GAMM</name>
<dbReference type="GO" id="GO:0005525">
    <property type="term" value="F:GTP binding"/>
    <property type="evidence" value="ECO:0007669"/>
    <property type="project" value="UniProtKB-KW"/>
</dbReference>
<dbReference type="InterPro" id="IPR036925">
    <property type="entry name" value="TIF_IF2_dom3_sf"/>
</dbReference>
<dbReference type="InterPro" id="IPR015760">
    <property type="entry name" value="TIF_IF2"/>
</dbReference>
<dbReference type="CDD" id="cd03692">
    <property type="entry name" value="mtIF2_IVc"/>
    <property type="match status" value="1"/>
</dbReference>
<dbReference type="PROSITE" id="PS51722">
    <property type="entry name" value="G_TR_2"/>
    <property type="match status" value="1"/>
</dbReference>
<keyword evidence="3 8" id="KW-0396">Initiation factor</keyword>
<keyword evidence="8" id="KW-0963">Cytoplasm</keyword>
<evidence type="ECO:0000313" key="12">
    <source>
        <dbReference type="Proteomes" id="UP000298636"/>
    </source>
</evidence>
<dbReference type="PANTHER" id="PTHR43381">
    <property type="entry name" value="TRANSLATION INITIATION FACTOR IF-2-RELATED"/>
    <property type="match status" value="1"/>
</dbReference>
<dbReference type="InterPro" id="IPR053905">
    <property type="entry name" value="EF-G-like_DII"/>
</dbReference>
<evidence type="ECO:0000256" key="5">
    <source>
        <dbReference type="ARBA" id="ARBA00022917"/>
    </source>
</evidence>
<dbReference type="AlphaFoldDB" id="A0A4D6YBC3"/>
<dbReference type="FunFam" id="2.40.30.10:FF:000054">
    <property type="entry name" value="Translation initiation factor IF-2"/>
    <property type="match status" value="1"/>
</dbReference>
<dbReference type="InterPro" id="IPR023115">
    <property type="entry name" value="TIF_IF2_dom3"/>
</dbReference>
<keyword evidence="5 8" id="KW-0648">Protein biosynthesis</keyword>
<protein>
    <recommendedName>
        <fullName evidence="2 8">Translation initiation factor IF-2</fullName>
    </recommendedName>
</protein>
<dbReference type="PROSITE" id="PS01176">
    <property type="entry name" value="IF2"/>
    <property type="match status" value="1"/>
</dbReference>
<dbReference type="Pfam" id="PF00009">
    <property type="entry name" value="GTP_EFTU"/>
    <property type="match status" value="1"/>
</dbReference>
<dbReference type="Pfam" id="PF22042">
    <property type="entry name" value="EF-G_D2"/>
    <property type="match status" value="1"/>
</dbReference>
<evidence type="ECO:0000256" key="1">
    <source>
        <dbReference type="ARBA" id="ARBA00007733"/>
    </source>
</evidence>
<dbReference type="InterPro" id="IPR000178">
    <property type="entry name" value="TF_IF2_bacterial-like"/>
</dbReference>
<evidence type="ECO:0000313" key="11">
    <source>
        <dbReference type="EMBL" id="QCI26402.1"/>
    </source>
</evidence>
<feature type="region of interest" description="G-domain" evidence="8">
    <location>
        <begin position="35"/>
        <end position="183"/>
    </location>
</feature>
<keyword evidence="6 8" id="KW-0342">GTP-binding</keyword>
<evidence type="ECO:0000256" key="2">
    <source>
        <dbReference type="ARBA" id="ARBA00020675"/>
    </source>
</evidence>
<dbReference type="FunFam" id="2.40.30.10:FF:000008">
    <property type="entry name" value="Translation initiation factor IF-2"/>
    <property type="match status" value="1"/>
</dbReference>
<dbReference type="HAMAP" id="MF_00100_B">
    <property type="entry name" value="IF_2_B"/>
    <property type="match status" value="1"/>
</dbReference>
<dbReference type="EMBL" id="CP032998">
    <property type="protein sequence ID" value="QCI26402.1"/>
    <property type="molecule type" value="Genomic_DNA"/>
</dbReference>